<gene>
    <name evidence="2" type="ORF">GCM10009613_42140</name>
</gene>
<comment type="caution">
    <text evidence="2">The sequence shown here is derived from an EMBL/GenBank/DDBJ whole genome shotgun (WGS) entry which is preliminary data.</text>
</comment>
<sequence length="141" mass="15145">MEDRLPDGAASHSVPSMNIDARAPRGAASDPLMLQIDGSNVLGVRNRLQLQAEQMQRILHRATLECRVTPCGQDLVSLDAAASFDRKIRHILQAHTDHLNKITEAVHRLTEAARQYGYTDSAIAESLAAARPGPSGTGGSP</sequence>
<dbReference type="Proteomes" id="UP001501414">
    <property type="component" value="Unassembled WGS sequence"/>
</dbReference>
<evidence type="ECO:0000256" key="1">
    <source>
        <dbReference type="SAM" id="MobiDB-lite"/>
    </source>
</evidence>
<evidence type="ECO:0000313" key="2">
    <source>
        <dbReference type="EMBL" id="GAA1394281.1"/>
    </source>
</evidence>
<keyword evidence="3" id="KW-1185">Reference proteome</keyword>
<evidence type="ECO:0000313" key="3">
    <source>
        <dbReference type="Proteomes" id="UP001501414"/>
    </source>
</evidence>
<protein>
    <recommendedName>
        <fullName evidence="4">PE family protein</fullName>
    </recommendedName>
</protein>
<reference evidence="3" key="1">
    <citation type="journal article" date="2019" name="Int. J. Syst. Evol. Microbiol.">
        <title>The Global Catalogue of Microorganisms (GCM) 10K type strain sequencing project: providing services to taxonomists for standard genome sequencing and annotation.</title>
        <authorList>
            <consortium name="The Broad Institute Genomics Platform"/>
            <consortium name="The Broad Institute Genome Sequencing Center for Infectious Disease"/>
            <person name="Wu L."/>
            <person name="Ma J."/>
        </authorList>
    </citation>
    <scope>NUCLEOTIDE SEQUENCE [LARGE SCALE GENOMIC DNA]</scope>
    <source>
        <strain evidence="3">JCM 11896</strain>
    </source>
</reference>
<name>A0ABP4IR51_9PSEU</name>
<dbReference type="EMBL" id="BAAAJK010000026">
    <property type="protein sequence ID" value="GAA1394281.1"/>
    <property type="molecule type" value="Genomic_DNA"/>
</dbReference>
<feature type="region of interest" description="Disordered" evidence="1">
    <location>
        <begin position="1"/>
        <end position="24"/>
    </location>
</feature>
<accession>A0ABP4IR51</accession>
<organism evidence="2 3">
    <name type="scientific">Pseudonocardia kongjuensis</name>
    <dbReference type="NCBI Taxonomy" id="102227"/>
    <lineage>
        <taxon>Bacteria</taxon>
        <taxon>Bacillati</taxon>
        <taxon>Actinomycetota</taxon>
        <taxon>Actinomycetes</taxon>
        <taxon>Pseudonocardiales</taxon>
        <taxon>Pseudonocardiaceae</taxon>
        <taxon>Pseudonocardia</taxon>
    </lineage>
</organism>
<evidence type="ECO:0008006" key="4">
    <source>
        <dbReference type="Google" id="ProtNLM"/>
    </source>
</evidence>
<proteinExistence type="predicted"/>